<evidence type="ECO:0000256" key="2">
    <source>
        <dbReference type="ARBA" id="ARBA00004370"/>
    </source>
</evidence>
<evidence type="ECO:0000256" key="6">
    <source>
        <dbReference type="ARBA" id="ARBA00022692"/>
    </source>
</evidence>
<dbReference type="PRINTS" id="PR00344">
    <property type="entry name" value="BCTRLSENSOR"/>
</dbReference>
<dbReference type="InterPro" id="IPR004358">
    <property type="entry name" value="Sig_transdc_His_kin-like_C"/>
</dbReference>
<dbReference type="InterPro" id="IPR003660">
    <property type="entry name" value="HAMP_dom"/>
</dbReference>
<dbReference type="GO" id="GO:0000155">
    <property type="term" value="F:phosphorelay sensor kinase activity"/>
    <property type="evidence" value="ECO:0007669"/>
    <property type="project" value="InterPro"/>
</dbReference>
<dbReference type="InterPro" id="IPR003661">
    <property type="entry name" value="HisK_dim/P_dom"/>
</dbReference>
<evidence type="ECO:0000256" key="11">
    <source>
        <dbReference type="SAM" id="Phobius"/>
    </source>
</evidence>
<accession>A0A2K9MK44</accession>
<dbReference type="InterPro" id="IPR013727">
    <property type="entry name" value="2CSK_N"/>
</dbReference>
<dbReference type="Proteomes" id="UP000234882">
    <property type="component" value="Chromosome"/>
</dbReference>
<evidence type="ECO:0000256" key="8">
    <source>
        <dbReference type="ARBA" id="ARBA00022989"/>
    </source>
</evidence>
<feature type="domain" description="HAMP" evidence="13">
    <location>
        <begin position="186"/>
        <end position="237"/>
    </location>
</feature>
<dbReference type="Pfam" id="PF08521">
    <property type="entry name" value="2CSK_N"/>
    <property type="match status" value="1"/>
</dbReference>
<evidence type="ECO:0000256" key="7">
    <source>
        <dbReference type="ARBA" id="ARBA00022777"/>
    </source>
</evidence>
<dbReference type="SMART" id="SM00387">
    <property type="entry name" value="HATPase_c"/>
    <property type="match status" value="1"/>
</dbReference>
<evidence type="ECO:0000313" key="15">
    <source>
        <dbReference type="Proteomes" id="UP000234882"/>
    </source>
</evidence>
<feature type="domain" description="Histidine kinase" evidence="12">
    <location>
        <begin position="245"/>
        <end position="454"/>
    </location>
</feature>
<keyword evidence="6 11" id="KW-0812">Transmembrane</keyword>
<organism evidence="14 15">
    <name type="scientific">Paracoccus jeotgali</name>
    <dbReference type="NCBI Taxonomy" id="2065379"/>
    <lineage>
        <taxon>Bacteria</taxon>
        <taxon>Pseudomonadati</taxon>
        <taxon>Pseudomonadota</taxon>
        <taxon>Alphaproteobacteria</taxon>
        <taxon>Rhodobacterales</taxon>
        <taxon>Paracoccaceae</taxon>
        <taxon>Paracoccus</taxon>
    </lineage>
</organism>
<dbReference type="PANTHER" id="PTHR45436:SF1">
    <property type="entry name" value="SENSOR PROTEIN QSEC"/>
    <property type="match status" value="1"/>
</dbReference>
<dbReference type="PROSITE" id="PS50109">
    <property type="entry name" value="HIS_KIN"/>
    <property type="match status" value="1"/>
</dbReference>
<keyword evidence="8 11" id="KW-1133">Transmembrane helix</keyword>
<gene>
    <name evidence="14" type="ORF">CYR75_14920</name>
</gene>
<dbReference type="InterPro" id="IPR003594">
    <property type="entry name" value="HATPase_dom"/>
</dbReference>
<dbReference type="CDD" id="cd00082">
    <property type="entry name" value="HisKA"/>
    <property type="match status" value="1"/>
</dbReference>
<dbReference type="InterPro" id="IPR036097">
    <property type="entry name" value="HisK_dim/P_sf"/>
</dbReference>
<dbReference type="Gene3D" id="1.10.287.130">
    <property type="match status" value="1"/>
</dbReference>
<dbReference type="InterPro" id="IPR036890">
    <property type="entry name" value="HATPase_C_sf"/>
</dbReference>
<evidence type="ECO:0000313" key="14">
    <source>
        <dbReference type="EMBL" id="AUM75416.1"/>
    </source>
</evidence>
<sequence>MTPVSLRQRLAAQWVALALILALALFLAVRVTAERASGAASDAVLGAALRSITDDIRPQDDGLEIDLPYASFSMLGAMGEERVFYRIALDDQPVTGYDDLPLPPGADRRNSEDARFYSARYRDADLRLAALGRTLLVDGRSQRLLVVLGQTRYGQAEIARTTARNAAGLALAFLVLALPLAMWAAGLALRPVERLAQAVRLRGAHDLRPVRHPAPQELVPLVAALNGLIARLRNTLSRAEHFILEAAHRLRTPLSLVRTETDIALRQARTPEMRERLRRILRAVEESSRSANQILDHAMVLYRAERPTHEDFDLSRLLSNVVAGVAPIAEMRDIGLTAELPPGPLTLRGDIRIIEVALRNLLDNAIKYSEPDGAITAALTVTAGQAVITIRDQGRGLRGSGFATRFQRGQNVEDVIGSGLGLTIVAEAARAHRGRFTLTPQPTGGTCAQFFLPL</sequence>
<dbReference type="Gene3D" id="3.30.565.10">
    <property type="entry name" value="Histidine kinase-like ATPase, C-terminal domain"/>
    <property type="match status" value="1"/>
</dbReference>
<dbReference type="AlphaFoldDB" id="A0A2K9MK44"/>
<dbReference type="SUPFAM" id="SSF47384">
    <property type="entry name" value="Homodimeric domain of signal transducing histidine kinase"/>
    <property type="match status" value="1"/>
</dbReference>
<keyword evidence="15" id="KW-1185">Reference proteome</keyword>
<reference evidence="15" key="1">
    <citation type="submission" date="2017-12" db="EMBL/GenBank/DDBJ databases">
        <title>Genomic analysis of Paracoccus sp. CBA4604.</title>
        <authorList>
            <person name="Roh S.W."/>
            <person name="Kim J.Y."/>
            <person name="Kim J.S."/>
        </authorList>
    </citation>
    <scope>NUCLEOTIDE SEQUENCE [LARGE SCALE GENOMIC DNA]</scope>
    <source>
        <strain evidence="15">CBA4604</strain>
    </source>
</reference>
<dbReference type="SUPFAM" id="SSF55874">
    <property type="entry name" value="ATPase domain of HSP90 chaperone/DNA topoisomerase II/histidine kinase"/>
    <property type="match status" value="1"/>
</dbReference>
<keyword evidence="10 11" id="KW-0472">Membrane</keyword>
<feature type="transmembrane region" description="Helical" evidence="11">
    <location>
        <begin position="166"/>
        <end position="189"/>
    </location>
</feature>
<comment type="catalytic activity">
    <reaction evidence="1">
        <text>ATP + protein L-histidine = ADP + protein N-phospho-L-histidine.</text>
        <dbReference type="EC" id="2.7.13.3"/>
    </reaction>
</comment>
<evidence type="ECO:0000259" key="13">
    <source>
        <dbReference type="PROSITE" id="PS50885"/>
    </source>
</evidence>
<dbReference type="PROSITE" id="PS50885">
    <property type="entry name" value="HAMP"/>
    <property type="match status" value="1"/>
</dbReference>
<evidence type="ECO:0000256" key="10">
    <source>
        <dbReference type="ARBA" id="ARBA00023136"/>
    </source>
</evidence>
<keyword evidence="4" id="KW-0597">Phosphoprotein</keyword>
<dbReference type="RefSeq" id="WP_101500758.1">
    <property type="nucleotide sequence ID" value="NZ_CP025583.1"/>
</dbReference>
<dbReference type="KEGG" id="paru:CYR75_14920"/>
<dbReference type="InterPro" id="IPR005467">
    <property type="entry name" value="His_kinase_dom"/>
</dbReference>
<dbReference type="GO" id="GO:0005886">
    <property type="term" value="C:plasma membrane"/>
    <property type="evidence" value="ECO:0007669"/>
    <property type="project" value="TreeGrafter"/>
</dbReference>
<evidence type="ECO:0000256" key="5">
    <source>
        <dbReference type="ARBA" id="ARBA00022679"/>
    </source>
</evidence>
<dbReference type="InterPro" id="IPR050428">
    <property type="entry name" value="TCS_sensor_his_kinase"/>
</dbReference>
<dbReference type="EC" id="2.7.13.3" evidence="3"/>
<comment type="subcellular location">
    <subcellularLocation>
        <location evidence="2">Membrane</location>
    </subcellularLocation>
</comment>
<dbReference type="EMBL" id="CP025583">
    <property type="protein sequence ID" value="AUM75416.1"/>
    <property type="molecule type" value="Genomic_DNA"/>
</dbReference>
<proteinExistence type="predicted"/>
<evidence type="ECO:0000256" key="4">
    <source>
        <dbReference type="ARBA" id="ARBA00022553"/>
    </source>
</evidence>
<evidence type="ECO:0000256" key="9">
    <source>
        <dbReference type="ARBA" id="ARBA00023012"/>
    </source>
</evidence>
<keyword evidence="5" id="KW-0808">Transferase</keyword>
<dbReference type="Pfam" id="PF02518">
    <property type="entry name" value="HATPase_c"/>
    <property type="match status" value="1"/>
</dbReference>
<evidence type="ECO:0000259" key="12">
    <source>
        <dbReference type="PROSITE" id="PS50109"/>
    </source>
</evidence>
<evidence type="ECO:0000256" key="1">
    <source>
        <dbReference type="ARBA" id="ARBA00000085"/>
    </source>
</evidence>
<keyword evidence="9" id="KW-0902">Two-component regulatory system</keyword>
<name>A0A2K9MK44_9RHOB</name>
<dbReference type="OrthoDB" id="913606at2"/>
<dbReference type="SMART" id="SM00388">
    <property type="entry name" value="HisKA"/>
    <property type="match status" value="1"/>
</dbReference>
<dbReference type="PANTHER" id="PTHR45436">
    <property type="entry name" value="SENSOR HISTIDINE KINASE YKOH"/>
    <property type="match status" value="1"/>
</dbReference>
<protein>
    <recommendedName>
        <fullName evidence="3">histidine kinase</fullName>
        <ecNumber evidence="3">2.7.13.3</ecNumber>
    </recommendedName>
</protein>
<evidence type="ECO:0000256" key="3">
    <source>
        <dbReference type="ARBA" id="ARBA00012438"/>
    </source>
</evidence>
<keyword evidence="7" id="KW-0418">Kinase</keyword>